<comment type="caution">
    <text evidence="1">The sequence shown here is derived from an EMBL/GenBank/DDBJ whole genome shotgun (WGS) entry which is preliminary data.</text>
</comment>
<dbReference type="RefSeq" id="XP_043149130.1">
    <property type="nucleotide sequence ID" value="XM_043293195.1"/>
</dbReference>
<reference evidence="3" key="1">
    <citation type="journal article" date="2015" name="Genome Announc.">
        <title>Draft Genome Sequence of the Pathogenic Filamentous Fungus Aspergillus udagawae Strain IFM 46973T.</title>
        <authorList>
            <person name="Kusuya Y."/>
            <person name="Takahashi-Nakaguchi A."/>
            <person name="Takahashi H."/>
            <person name="Yaguchi T."/>
        </authorList>
    </citation>
    <scope>NUCLEOTIDE SEQUENCE</scope>
    <source>
        <strain evidence="3">IFM 46973</strain>
    </source>
</reference>
<evidence type="ECO:0000313" key="3">
    <source>
        <dbReference type="EMBL" id="GIC91864.1"/>
    </source>
</evidence>
<evidence type="ECO:0000313" key="4">
    <source>
        <dbReference type="Proteomes" id="UP000465221"/>
    </source>
</evidence>
<accession>A0A8H3N9Z9</accession>
<reference evidence="2 5" key="3">
    <citation type="submission" date="2020-01" db="EMBL/GenBank/DDBJ databases">
        <title>Draft genome sequence of Aspergillus udagawae IFM 53868.</title>
        <authorList>
            <person name="Takahashi H."/>
            <person name="Yaguchi T."/>
        </authorList>
    </citation>
    <scope>NUCLEOTIDE SEQUENCE [LARGE SCALE GENOMIC DNA]</scope>
    <source>
        <strain evidence="2 5">IFM 53868</strain>
    </source>
</reference>
<reference evidence="3" key="4">
    <citation type="submission" date="2021-01" db="EMBL/GenBank/DDBJ databases">
        <title>Pan-genome distribution and transcriptional activeness of fungal secondary metabolism genes in Aspergillus section Fumigati.</title>
        <authorList>
            <person name="Takahashi H."/>
            <person name="Umemura M."/>
            <person name="Ninomiya A."/>
            <person name="Kusuya Y."/>
            <person name="Urayama S."/>
            <person name="Shimizu M."/>
            <person name="Watanabe A."/>
            <person name="Kamei K."/>
            <person name="Yaguchi T."/>
            <person name="Hagiwara D."/>
        </authorList>
    </citation>
    <scope>NUCLEOTIDE SEQUENCE</scope>
    <source>
        <strain evidence="3">IFM 46973</strain>
    </source>
</reference>
<protein>
    <submittedName>
        <fullName evidence="1">Uncharacterized protein</fullName>
    </submittedName>
</protein>
<keyword evidence="5" id="KW-1185">Reference proteome</keyword>
<dbReference type="EMBL" id="BLKC01000014">
    <property type="protein sequence ID" value="GFF29991.1"/>
    <property type="molecule type" value="Genomic_DNA"/>
</dbReference>
<evidence type="ECO:0000313" key="5">
    <source>
        <dbReference type="Proteomes" id="UP000465266"/>
    </source>
</evidence>
<name>A0A8H3N9Z9_9EURO</name>
<dbReference type="GeneID" id="66995795"/>
<evidence type="ECO:0000313" key="2">
    <source>
        <dbReference type="EMBL" id="GFF87813.1"/>
    </source>
</evidence>
<dbReference type="AlphaFoldDB" id="A0A8H3N9Z9"/>
<dbReference type="Proteomes" id="UP000465221">
    <property type="component" value="Unassembled WGS sequence"/>
</dbReference>
<sequence length="145" mass="16788">MNENISQLLTAPAKPIILTDRNDWPAWYKEIRLASMCKNVWPYIDPDTPDPPAVPDEPTLPAFGDFQIGALRYSDLDDKNRVEYDHALRRYGWMRDDVRRIRGDVAYIALVITTSVSKYARGFIVDEDDPREMLRLLKGPFEPSF</sequence>
<dbReference type="EMBL" id="BLKG01000052">
    <property type="protein sequence ID" value="GFF87813.1"/>
    <property type="molecule type" value="Genomic_DNA"/>
</dbReference>
<dbReference type="EMBL" id="BBXM02000006">
    <property type="protein sequence ID" value="GIC91864.1"/>
    <property type="molecule type" value="Genomic_DNA"/>
</dbReference>
<gene>
    <name evidence="3" type="ORF">Aud_008318</name>
    <name evidence="1" type="ORF">IFM46972_02787</name>
    <name evidence="2" type="ORF">IFM53868_05274</name>
</gene>
<organism evidence="1 4">
    <name type="scientific">Aspergillus udagawae</name>
    <dbReference type="NCBI Taxonomy" id="91492"/>
    <lineage>
        <taxon>Eukaryota</taxon>
        <taxon>Fungi</taxon>
        <taxon>Dikarya</taxon>
        <taxon>Ascomycota</taxon>
        <taxon>Pezizomycotina</taxon>
        <taxon>Eurotiomycetes</taxon>
        <taxon>Eurotiomycetidae</taxon>
        <taxon>Eurotiales</taxon>
        <taxon>Aspergillaceae</taxon>
        <taxon>Aspergillus</taxon>
        <taxon>Aspergillus subgen. Fumigati</taxon>
    </lineage>
</organism>
<dbReference type="Proteomes" id="UP000036893">
    <property type="component" value="Unassembled WGS sequence"/>
</dbReference>
<proteinExistence type="predicted"/>
<dbReference type="Proteomes" id="UP000465266">
    <property type="component" value="Unassembled WGS sequence"/>
</dbReference>
<reference evidence="1 4" key="2">
    <citation type="submission" date="2020-01" db="EMBL/GenBank/DDBJ databases">
        <title>Draft genome sequence of Aspergillus udagawae IFM 46972.</title>
        <authorList>
            <person name="Takahashi H."/>
            <person name="Yaguchi T."/>
        </authorList>
    </citation>
    <scope>NUCLEOTIDE SEQUENCE [LARGE SCALE GENOMIC DNA]</scope>
    <source>
        <strain evidence="1 4">IFM 46972</strain>
    </source>
</reference>
<evidence type="ECO:0000313" key="1">
    <source>
        <dbReference type="EMBL" id="GFF29991.1"/>
    </source>
</evidence>